<reference evidence="1" key="1">
    <citation type="journal article" date="2015" name="Nature">
        <title>Complex archaea that bridge the gap between prokaryotes and eukaryotes.</title>
        <authorList>
            <person name="Spang A."/>
            <person name="Saw J.H."/>
            <person name="Jorgensen S.L."/>
            <person name="Zaremba-Niedzwiedzka K."/>
            <person name="Martijn J."/>
            <person name="Lind A.E."/>
            <person name="van Eijk R."/>
            <person name="Schleper C."/>
            <person name="Guy L."/>
            <person name="Ettema T.J."/>
        </authorList>
    </citation>
    <scope>NUCLEOTIDE SEQUENCE</scope>
</reference>
<organism evidence="1">
    <name type="scientific">marine sediment metagenome</name>
    <dbReference type="NCBI Taxonomy" id="412755"/>
    <lineage>
        <taxon>unclassified sequences</taxon>
        <taxon>metagenomes</taxon>
        <taxon>ecological metagenomes</taxon>
    </lineage>
</organism>
<name>A0A0F9K8Z7_9ZZZZ</name>
<evidence type="ECO:0000313" key="1">
    <source>
        <dbReference type="EMBL" id="KKM78433.1"/>
    </source>
</evidence>
<dbReference type="AlphaFoldDB" id="A0A0F9K8Z7"/>
<protein>
    <submittedName>
        <fullName evidence="1">Uncharacterized protein</fullName>
    </submittedName>
</protein>
<accession>A0A0F9K8Z7</accession>
<sequence>MEKLGLSKIIWKGAESLGAGNHLRLPQFLLIIIVLEMIK</sequence>
<proteinExistence type="predicted"/>
<comment type="caution">
    <text evidence="1">The sequence shown here is derived from an EMBL/GenBank/DDBJ whole genome shotgun (WGS) entry which is preliminary data.</text>
</comment>
<gene>
    <name evidence="1" type="ORF">LCGC14_1360010</name>
</gene>
<dbReference type="EMBL" id="LAZR01008491">
    <property type="protein sequence ID" value="KKM78433.1"/>
    <property type="molecule type" value="Genomic_DNA"/>
</dbReference>